<dbReference type="Gene3D" id="3.30.1660.10">
    <property type="entry name" value="Flavin-binding protein dodecin"/>
    <property type="match status" value="1"/>
</dbReference>
<reference evidence="1" key="1">
    <citation type="journal article" date="2014" name="Front. Microbiol.">
        <title>High frequency of phylogenetically diverse reductive dehalogenase-homologous genes in deep subseafloor sedimentary metagenomes.</title>
        <authorList>
            <person name="Kawai M."/>
            <person name="Futagami T."/>
            <person name="Toyoda A."/>
            <person name="Takaki Y."/>
            <person name="Nishi S."/>
            <person name="Hori S."/>
            <person name="Arai W."/>
            <person name="Tsubouchi T."/>
            <person name="Morono Y."/>
            <person name="Uchiyama I."/>
            <person name="Ito T."/>
            <person name="Fujiyama A."/>
            <person name="Inagaki F."/>
            <person name="Takami H."/>
        </authorList>
    </citation>
    <scope>NUCLEOTIDE SEQUENCE</scope>
    <source>
        <strain evidence="1">Expedition CK06-06</strain>
    </source>
</reference>
<evidence type="ECO:0000313" key="1">
    <source>
        <dbReference type="EMBL" id="GAI92228.1"/>
    </source>
</evidence>
<dbReference type="EMBL" id="BARW01021809">
    <property type="protein sequence ID" value="GAI92228.1"/>
    <property type="molecule type" value="Genomic_DNA"/>
</dbReference>
<sequence>EVSWEDAAKRAVETAGKSLKNLRIAEIGKLDMKVENGRVVAYRARVNLSFKVETIA</sequence>
<dbReference type="Pfam" id="PF07311">
    <property type="entry name" value="Dodecin"/>
    <property type="match status" value="1"/>
</dbReference>
<name>X1SGX7_9ZZZZ</name>
<accession>X1SGX7</accession>
<proteinExistence type="predicted"/>
<dbReference type="SUPFAM" id="SSF89807">
    <property type="entry name" value="Dodecin-like"/>
    <property type="match status" value="1"/>
</dbReference>
<dbReference type="AlphaFoldDB" id="X1SGX7"/>
<dbReference type="InterPro" id="IPR009923">
    <property type="entry name" value="Dodecin"/>
</dbReference>
<feature type="non-terminal residue" evidence="1">
    <location>
        <position position="1"/>
    </location>
</feature>
<comment type="caution">
    <text evidence="1">The sequence shown here is derived from an EMBL/GenBank/DDBJ whole genome shotgun (WGS) entry which is preliminary data.</text>
</comment>
<dbReference type="InterPro" id="IPR025543">
    <property type="entry name" value="Dodecin-like"/>
</dbReference>
<protein>
    <recommendedName>
        <fullName evidence="2">Dodecin domain-containing protein</fullName>
    </recommendedName>
</protein>
<evidence type="ECO:0008006" key="2">
    <source>
        <dbReference type="Google" id="ProtNLM"/>
    </source>
</evidence>
<organism evidence="1">
    <name type="scientific">marine sediment metagenome</name>
    <dbReference type="NCBI Taxonomy" id="412755"/>
    <lineage>
        <taxon>unclassified sequences</taxon>
        <taxon>metagenomes</taxon>
        <taxon>ecological metagenomes</taxon>
    </lineage>
</organism>
<dbReference type="InterPro" id="IPR036694">
    <property type="entry name" value="Dodecin-like_sf"/>
</dbReference>
<gene>
    <name evidence="1" type="ORF">S12H4_36565</name>
</gene>